<dbReference type="AlphaFoldDB" id="A0A0C3BW31"/>
<keyword evidence="2" id="KW-1185">Reference proteome</keyword>
<sequence length="75" mass="8467">MRTHCTGAVWDQARWKPNDGCVHGFKTEPSRSHQLNIFSSQILRGCIAALKLGPKLLLCDLPYRPTECGSRLLSW</sequence>
<protein>
    <submittedName>
        <fullName evidence="1">Uncharacterized protein</fullName>
    </submittedName>
</protein>
<evidence type="ECO:0000313" key="1">
    <source>
        <dbReference type="EMBL" id="KIM81577.1"/>
    </source>
</evidence>
<dbReference type="Proteomes" id="UP000054166">
    <property type="component" value="Unassembled WGS sequence"/>
</dbReference>
<gene>
    <name evidence="1" type="ORF">PILCRDRAFT_821363</name>
</gene>
<organism evidence="1 2">
    <name type="scientific">Piloderma croceum (strain F 1598)</name>
    <dbReference type="NCBI Taxonomy" id="765440"/>
    <lineage>
        <taxon>Eukaryota</taxon>
        <taxon>Fungi</taxon>
        <taxon>Dikarya</taxon>
        <taxon>Basidiomycota</taxon>
        <taxon>Agaricomycotina</taxon>
        <taxon>Agaricomycetes</taxon>
        <taxon>Agaricomycetidae</taxon>
        <taxon>Atheliales</taxon>
        <taxon>Atheliaceae</taxon>
        <taxon>Piloderma</taxon>
    </lineage>
</organism>
<evidence type="ECO:0000313" key="2">
    <source>
        <dbReference type="Proteomes" id="UP000054166"/>
    </source>
</evidence>
<reference evidence="2" key="2">
    <citation type="submission" date="2015-01" db="EMBL/GenBank/DDBJ databases">
        <title>Evolutionary Origins and Diversification of the Mycorrhizal Mutualists.</title>
        <authorList>
            <consortium name="DOE Joint Genome Institute"/>
            <consortium name="Mycorrhizal Genomics Consortium"/>
            <person name="Kohler A."/>
            <person name="Kuo A."/>
            <person name="Nagy L.G."/>
            <person name="Floudas D."/>
            <person name="Copeland A."/>
            <person name="Barry K.W."/>
            <person name="Cichocki N."/>
            <person name="Veneault-Fourrey C."/>
            <person name="LaButti K."/>
            <person name="Lindquist E.A."/>
            <person name="Lipzen A."/>
            <person name="Lundell T."/>
            <person name="Morin E."/>
            <person name="Murat C."/>
            <person name="Riley R."/>
            <person name="Ohm R."/>
            <person name="Sun H."/>
            <person name="Tunlid A."/>
            <person name="Henrissat B."/>
            <person name="Grigoriev I.V."/>
            <person name="Hibbett D.S."/>
            <person name="Martin F."/>
        </authorList>
    </citation>
    <scope>NUCLEOTIDE SEQUENCE [LARGE SCALE GENOMIC DNA]</scope>
    <source>
        <strain evidence="2">F 1598</strain>
    </source>
</reference>
<proteinExistence type="predicted"/>
<reference evidence="1 2" key="1">
    <citation type="submission" date="2014-04" db="EMBL/GenBank/DDBJ databases">
        <authorList>
            <consortium name="DOE Joint Genome Institute"/>
            <person name="Kuo A."/>
            <person name="Tarkka M."/>
            <person name="Buscot F."/>
            <person name="Kohler A."/>
            <person name="Nagy L.G."/>
            <person name="Floudas D."/>
            <person name="Copeland A."/>
            <person name="Barry K.W."/>
            <person name="Cichocki N."/>
            <person name="Veneault-Fourrey C."/>
            <person name="LaButti K."/>
            <person name="Lindquist E.A."/>
            <person name="Lipzen A."/>
            <person name="Lundell T."/>
            <person name="Morin E."/>
            <person name="Murat C."/>
            <person name="Sun H."/>
            <person name="Tunlid A."/>
            <person name="Henrissat B."/>
            <person name="Grigoriev I.V."/>
            <person name="Hibbett D.S."/>
            <person name="Martin F."/>
            <person name="Nordberg H.P."/>
            <person name="Cantor M.N."/>
            <person name="Hua S.X."/>
        </authorList>
    </citation>
    <scope>NUCLEOTIDE SEQUENCE [LARGE SCALE GENOMIC DNA]</scope>
    <source>
        <strain evidence="1 2">F 1598</strain>
    </source>
</reference>
<dbReference type="EMBL" id="KN832998">
    <property type="protein sequence ID" value="KIM81577.1"/>
    <property type="molecule type" value="Genomic_DNA"/>
</dbReference>
<name>A0A0C3BW31_PILCF</name>
<dbReference type="InParanoid" id="A0A0C3BW31"/>
<dbReference type="HOGENOM" id="CLU_2671926_0_0_1"/>
<accession>A0A0C3BW31</accession>